<dbReference type="PRINTS" id="PR00035">
    <property type="entry name" value="HTHGNTR"/>
</dbReference>
<dbReference type="InterPro" id="IPR036388">
    <property type="entry name" value="WH-like_DNA-bd_sf"/>
</dbReference>
<reference evidence="5 6" key="1">
    <citation type="submission" date="2019-12" db="EMBL/GenBank/DDBJ databases">
        <title>Snethiella sp. nov. sp. isolated from sea sand.</title>
        <authorList>
            <person name="Kim J."/>
            <person name="Jeong S.E."/>
            <person name="Jung H.S."/>
            <person name="Jeon C.O."/>
        </authorList>
    </citation>
    <scope>NUCLEOTIDE SEQUENCE [LARGE SCALE GENOMIC DNA]</scope>
    <source>
        <strain evidence="5 6">DP05</strain>
    </source>
</reference>
<protein>
    <submittedName>
        <fullName evidence="5">FCD domain-containing protein</fullName>
    </submittedName>
</protein>
<dbReference type="Gene3D" id="1.10.10.10">
    <property type="entry name" value="Winged helix-like DNA-binding domain superfamily/Winged helix DNA-binding domain"/>
    <property type="match status" value="1"/>
</dbReference>
<dbReference type="PROSITE" id="PS50949">
    <property type="entry name" value="HTH_GNTR"/>
    <property type="match status" value="1"/>
</dbReference>
<sequence length="242" mass="27354">MHSKWRRDKNKGNIKMAVDRLMFSNSSNLGLVQKAYEELEELIVTLDIAPGSILSEQALSKELEIGRTPIREALIKLSHEGLVSIIPRKGVIITDIDVNQHFRMLEFRREVERLVVRLACERATPEEREELLSLANALDEAGESADPNSFIKLDQQMDKLIYSAARNEFAKKSLQSMSGLTRRFWFRYHKSFVDVQATAKMHSNIAKAVANSDAESATKALDDLLDYIGEMTHESVASGGRY</sequence>
<evidence type="ECO:0000313" key="6">
    <source>
        <dbReference type="Proteomes" id="UP000476030"/>
    </source>
</evidence>
<evidence type="ECO:0000256" key="3">
    <source>
        <dbReference type="ARBA" id="ARBA00023163"/>
    </source>
</evidence>
<dbReference type="SUPFAM" id="SSF46785">
    <property type="entry name" value="Winged helix' DNA-binding domain"/>
    <property type="match status" value="1"/>
</dbReference>
<dbReference type="EMBL" id="WTUW01000002">
    <property type="protein sequence ID" value="MZR31516.1"/>
    <property type="molecule type" value="Genomic_DNA"/>
</dbReference>
<keyword evidence="1" id="KW-0805">Transcription regulation</keyword>
<dbReference type="SMART" id="SM00895">
    <property type="entry name" value="FCD"/>
    <property type="match status" value="1"/>
</dbReference>
<evidence type="ECO:0000313" key="5">
    <source>
        <dbReference type="EMBL" id="MZR31516.1"/>
    </source>
</evidence>
<keyword evidence="3" id="KW-0804">Transcription</keyword>
<keyword evidence="2" id="KW-0238">DNA-binding</keyword>
<dbReference type="AlphaFoldDB" id="A0A6L8W8R0"/>
<proteinExistence type="predicted"/>
<dbReference type="GO" id="GO:0003700">
    <property type="term" value="F:DNA-binding transcription factor activity"/>
    <property type="evidence" value="ECO:0007669"/>
    <property type="project" value="InterPro"/>
</dbReference>
<dbReference type="InterPro" id="IPR000524">
    <property type="entry name" value="Tscrpt_reg_HTH_GntR"/>
</dbReference>
<dbReference type="Pfam" id="PF07729">
    <property type="entry name" value="FCD"/>
    <property type="match status" value="1"/>
</dbReference>
<dbReference type="PANTHER" id="PTHR43537:SF45">
    <property type="entry name" value="GNTR FAMILY REGULATORY PROTEIN"/>
    <property type="match status" value="1"/>
</dbReference>
<organism evidence="5 6">
    <name type="scientific">Sneathiella litorea</name>
    <dbReference type="NCBI Taxonomy" id="2606216"/>
    <lineage>
        <taxon>Bacteria</taxon>
        <taxon>Pseudomonadati</taxon>
        <taxon>Pseudomonadota</taxon>
        <taxon>Alphaproteobacteria</taxon>
        <taxon>Sneathiellales</taxon>
        <taxon>Sneathiellaceae</taxon>
        <taxon>Sneathiella</taxon>
    </lineage>
</organism>
<comment type="caution">
    <text evidence="5">The sequence shown here is derived from an EMBL/GenBank/DDBJ whole genome shotgun (WGS) entry which is preliminary data.</text>
</comment>
<dbReference type="SMART" id="SM00345">
    <property type="entry name" value="HTH_GNTR"/>
    <property type="match status" value="1"/>
</dbReference>
<dbReference type="GO" id="GO:0003677">
    <property type="term" value="F:DNA binding"/>
    <property type="evidence" value="ECO:0007669"/>
    <property type="project" value="UniProtKB-KW"/>
</dbReference>
<evidence type="ECO:0000256" key="2">
    <source>
        <dbReference type="ARBA" id="ARBA00023125"/>
    </source>
</evidence>
<evidence type="ECO:0000259" key="4">
    <source>
        <dbReference type="PROSITE" id="PS50949"/>
    </source>
</evidence>
<dbReference type="PANTHER" id="PTHR43537">
    <property type="entry name" value="TRANSCRIPTIONAL REGULATOR, GNTR FAMILY"/>
    <property type="match status" value="1"/>
</dbReference>
<feature type="domain" description="HTH gntR-type" evidence="4">
    <location>
        <begin position="29"/>
        <end position="96"/>
    </location>
</feature>
<evidence type="ECO:0000256" key="1">
    <source>
        <dbReference type="ARBA" id="ARBA00023015"/>
    </source>
</evidence>
<keyword evidence="6" id="KW-1185">Reference proteome</keyword>
<dbReference type="SUPFAM" id="SSF48008">
    <property type="entry name" value="GntR ligand-binding domain-like"/>
    <property type="match status" value="1"/>
</dbReference>
<dbReference type="InterPro" id="IPR008920">
    <property type="entry name" value="TF_FadR/GntR_C"/>
</dbReference>
<gene>
    <name evidence="5" type="ORF">GQE98_12820</name>
</gene>
<dbReference type="InterPro" id="IPR036390">
    <property type="entry name" value="WH_DNA-bd_sf"/>
</dbReference>
<accession>A0A6L8W8R0</accession>
<dbReference type="InterPro" id="IPR011711">
    <property type="entry name" value="GntR_C"/>
</dbReference>
<name>A0A6L8W8R0_9PROT</name>
<dbReference type="Gene3D" id="1.20.120.530">
    <property type="entry name" value="GntR ligand-binding domain-like"/>
    <property type="match status" value="1"/>
</dbReference>
<dbReference type="Proteomes" id="UP000476030">
    <property type="component" value="Unassembled WGS sequence"/>
</dbReference>
<dbReference type="Pfam" id="PF00392">
    <property type="entry name" value="GntR"/>
    <property type="match status" value="1"/>
</dbReference>
<dbReference type="CDD" id="cd07377">
    <property type="entry name" value="WHTH_GntR"/>
    <property type="match status" value="1"/>
</dbReference>